<evidence type="ECO:0000313" key="1">
    <source>
        <dbReference type="EMBL" id="KAA6334061.1"/>
    </source>
</evidence>
<reference evidence="1 2" key="1">
    <citation type="submission" date="2019-03" db="EMBL/GenBank/DDBJ databases">
        <title>Single cell metagenomics reveals metabolic interactions within the superorganism composed of flagellate Streblomastix strix and complex community of Bacteroidetes bacteria on its surface.</title>
        <authorList>
            <person name="Treitli S.C."/>
            <person name="Kolisko M."/>
            <person name="Husnik F."/>
            <person name="Keeling P."/>
            <person name="Hampl V."/>
        </authorList>
    </citation>
    <scope>NUCLEOTIDE SEQUENCE [LARGE SCALE GENOMIC DNA]</scope>
    <source>
        <strain evidence="1">ST1C</strain>
    </source>
</reference>
<evidence type="ECO:0000313" key="2">
    <source>
        <dbReference type="Proteomes" id="UP000324800"/>
    </source>
</evidence>
<dbReference type="Proteomes" id="UP000324800">
    <property type="component" value="Unassembled WGS sequence"/>
</dbReference>
<proteinExistence type="predicted"/>
<name>A0A5J4RMH9_9EUKA</name>
<gene>
    <name evidence="1" type="ORF">EZS28_053103</name>
</gene>
<feature type="non-terminal residue" evidence="1">
    <location>
        <position position="1"/>
    </location>
</feature>
<protein>
    <submittedName>
        <fullName evidence="1">Uncharacterized protein</fullName>
    </submittedName>
</protein>
<dbReference type="EMBL" id="SNRW01042056">
    <property type="protein sequence ID" value="KAA6334061.1"/>
    <property type="molecule type" value="Genomic_DNA"/>
</dbReference>
<sequence>ACHTFLSKCHGALPKQQPQIIFEGDMSNIG</sequence>
<dbReference type="AlphaFoldDB" id="A0A5J4RMH9"/>
<accession>A0A5J4RMH9</accession>
<organism evidence="1 2">
    <name type="scientific">Streblomastix strix</name>
    <dbReference type="NCBI Taxonomy" id="222440"/>
    <lineage>
        <taxon>Eukaryota</taxon>
        <taxon>Metamonada</taxon>
        <taxon>Preaxostyla</taxon>
        <taxon>Oxymonadida</taxon>
        <taxon>Streblomastigidae</taxon>
        <taxon>Streblomastix</taxon>
    </lineage>
</organism>
<comment type="caution">
    <text evidence="1">The sequence shown here is derived from an EMBL/GenBank/DDBJ whole genome shotgun (WGS) entry which is preliminary data.</text>
</comment>